<feature type="compositionally biased region" description="Low complexity" evidence="8">
    <location>
        <begin position="369"/>
        <end position="381"/>
    </location>
</feature>
<dbReference type="SUPFAM" id="SSF52540">
    <property type="entry name" value="P-loop containing nucleoside triphosphate hydrolases"/>
    <property type="match status" value="2"/>
</dbReference>
<evidence type="ECO:0000259" key="9">
    <source>
        <dbReference type="PROSITE" id="PS50893"/>
    </source>
</evidence>
<dbReference type="EMBL" id="JBIAXI010000009">
    <property type="protein sequence ID" value="MFF4774433.1"/>
    <property type="molecule type" value="Genomic_DNA"/>
</dbReference>
<dbReference type="SMART" id="SM00382">
    <property type="entry name" value="AAA"/>
    <property type="match status" value="2"/>
</dbReference>
<dbReference type="InterPro" id="IPR003593">
    <property type="entry name" value="AAA+_ATPase"/>
</dbReference>
<dbReference type="InterPro" id="IPR003439">
    <property type="entry name" value="ABC_transporter-like_ATP-bd"/>
</dbReference>
<evidence type="ECO:0000256" key="6">
    <source>
        <dbReference type="ARBA" id="ARBA00022840"/>
    </source>
</evidence>
<organism evidence="10 11">
    <name type="scientific">Microtetraspora fusca</name>
    <dbReference type="NCBI Taxonomy" id="1997"/>
    <lineage>
        <taxon>Bacteria</taxon>
        <taxon>Bacillati</taxon>
        <taxon>Actinomycetota</taxon>
        <taxon>Actinomycetes</taxon>
        <taxon>Streptosporangiales</taxon>
        <taxon>Streptosporangiaceae</taxon>
        <taxon>Microtetraspora</taxon>
    </lineage>
</organism>
<dbReference type="InterPro" id="IPR017871">
    <property type="entry name" value="ABC_transporter-like_CS"/>
</dbReference>
<evidence type="ECO:0000313" key="11">
    <source>
        <dbReference type="Proteomes" id="UP001602119"/>
    </source>
</evidence>
<keyword evidence="4" id="KW-1003">Cell membrane</keyword>
<dbReference type="PROSITE" id="PS50893">
    <property type="entry name" value="ABC_TRANSPORTER_2"/>
    <property type="match status" value="2"/>
</dbReference>
<dbReference type="PANTHER" id="PTHR43297:SF2">
    <property type="entry name" value="DIPEPTIDE TRANSPORT ATP-BINDING PROTEIN DPPD"/>
    <property type="match status" value="1"/>
</dbReference>
<evidence type="ECO:0000256" key="5">
    <source>
        <dbReference type="ARBA" id="ARBA00022741"/>
    </source>
</evidence>
<comment type="caution">
    <text evidence="10">The sequence shown here is derived from an EMBL/GenBank/DDBJ whole genome shotgun (WGS) entry which is preliminary data.</text>
</comment>
<evidence type="ECO:0000256" key="7">
    <source>
        <dbReference type="ARBA" id="ARBA00023136"/>
    </source>
</evidence>
<feature type="region of interest" description="Disordered" evidence="8">
    <location>
        <begin position="69"/>
        <end position="105"/>
    </location>
</feature>
<keyword evidence="3" id="KW-0813">Transport</keyword>
<evidence type="ECO:0000256" key="4">
    <source>
        <dbReference type="ARBA" id="ARBA00022475"/>
    </source>
</evidence>
<feature type="domain" description="ABC transporter" evidence="9">
    <location>
        <begin position="13"/>
        <end position="277"/>
    </location>
</feature>
<proteinExistence type="inferred from homology"/>
<comment type="subcellular location">
    <subcellularLocation>
        <location evidence="1">Cell membrane</location>
        <topology evidence="1">Peripheral membrane protein</topology>
    </subcellularLocation>
</comment>
<dbReference type="RefSeq" id="WP_387342769.1">
    <property type="nucleotide sequence ID" value="NZ_JBIAXI010000009.1"/>
</dbReference>
<dbReference type="NCBIfam" id="TIGR01727">
    <property type="entry name" value="oligo_HPY"/>
    <property type="match status" value="1"/>
</dbReference>
<feature type="domain" description="ABC transporter" evidence="9">
    <location>
        <begin position="393"/>
        <end position="619"/>
    </location>
</feature>
<keyword evidence="6 10" id="KW-0067">ATP-binding</keyword>
<gene>
    <name evidence="10" type="ORF">ACFY05_16395</name>
</gene>
<protein>
    <submittedName>
        <fullName evidence="10">Dipeptide ABC transporter ATP-binding protein</fullName>
    </submittedName>
</protein>
<dbReference type="InterPro" id="IPR027417">
    <property type="entry name" value="P-loop_NTPase"/>
</dbReference>
<reference evidence="10 11" key="1">
    <citation type="submission" date="2024-10" db="EMBL/GenBank/DDBJ databases">
        <title>The Natural Products Discovery Center: Release of the First 8490 Sequenced Strains for Exploring Actinobacteria Biosynthetic Diversity.</title>
        <authorList>
            <person name="Kalkreuter E."/>
            <person name="Kautsar S.A."/>
            <person name="Yang D."/>
            <person name="Bader C.D."/>
            <person name="Teijaro C.N."/>
            <person name="Fluegel L."/>
            <person name="Davis C.M."/>
            <person name="Simpson J.R."/>
            <person name="Lauterbach L."/>
            <person name="Steele A.D."/>
            <person name="Gui C."/>
            <person name="Meng S."/>
            <person name="Li G."/>
            <person name="Viehrig K."/>
            <person name="Ye F."/>
            <person name="Su P."/>
            <person name="Kiefer A.F."/>
            <person name="Nichols A."/>
            <person name="Cepeda A.J."/>
            <person name="Yan W."/>
            <person name="Fan B."/>
            <person name="Jiang Y."/>
            <person name="Adhikari A."/>
            <person name="Zheng C.-J."/>
            <person name="Schuster L."/>
            <person name="Cowan T.M."/>
            <person name="Smanski M.J."/>
            <person name="Chevrette M.G."/>
            <person name="De Carvalho L.P.S."/>
            <person name="Shen B."/>
        </authorList>
    </citation>
    <scope>NUCLEOTIDE SEQUENCE [LARGE SCALE GENOMIC DNA]</scope>
    <source>
        <strain evidence="10 11">NPDC001281</strain>
    </source>
</reference>
<keyword evidence="7" id="KW-0472">Membrane</keyword>
<evidence type="ECO:0000256" key="3">
    <source>
        <dbReference type="ARBA" id="ARBA00022448"/>
    </source>
</evidence>
<evidence type="ECO:0000256" key="8">
    <source>
        <dbReference type="SAM" id="MobiDB-lite"/>
    </source>
</evidence>
<evidence type="ECO:0000313" key="10">
    <source>
        <dbReference type="EMBL" id="MFF4774433.1"/>
    </source>
</evidence>
<sequence>MTTSTAAERASLLAVRDLRVTSAAGAVVAGLDLTVAPGETVAIVGESGSGKSMTVKALTGLLPEGVHATGRMDLPARDPGHPGRSDGQDGLSSRNGTGRRPGLEIDLAAPGGAWRDVRGSRIALLLQDPFTSLSPVHRCGEQVGWAISGPGRDERVARLLAEVGLPAEVAGKYPFQLSGGMRQRVAIAAGLAADPELLIADEPTTALDVTTQHEVLELIARLQRERDMGLILITHDLRLARSRADRVMVMYAGRLIEEGPTARVLDAPAHPYTARLAACDPPLTHRLTVLPTIPGSVPRPWSVGAECAFAERCAFAIDACRTAEPSLAEVADGHRAACVRPETAVLPVPAASADALAPRPEATDEAGTPEKAAVPAAAPSVEPDRGAASPLLLTVEGLAKRFPGSAVPALDGVDLEIAPGEAVAVVGESGSGKTTLARCVVGLERADAGRITFLGSATGARRVQIVFQDPYSALNPGLTVGTSLAEALRAAGRPKSEVGELLELVGLPAAYARRRPRALSGGERQRVAIARALAPRADLLVCDESVSALDVSVQAQVLNLLADLRRRLGLTLLFITHDLAVARQIADRVYVMHHGRVVETGPVDSVLGAPAHEYTQRLLASIPAADQAD</sequence>
<dbReference type="CDD" id="cd03257">
    <property type="entry name" value="ABC_NikE_OppD_transporters"/>
    <property type="match status" value="2"/>
</dbReference>
<dbReference type="Proteomes" id="UP001602119">
    <property type="component" value="Unassembled WGS sequence"/>
</dbReference>
<keyword evidence="5" id="KW-0547">Nucleotide-binding</keyword>
<dbReference type="Pfam" id="PF08352">
    <property type="entry name" value="oligo_HPY"/>
    <property type="match status" value="2"/>
</dbReference>
<dbReference type="Gene3D" id="3.40.50.300">
    <property type="entry name" value="P-loop containing nucleotide triphosphate hydrolases"/>
    <property type="match status" value="2"/>
</dbReference>
<feature type="compositionally biased region" description="Basic and acidic residues" evidence="8">
    <location>
        <begin position="74"/>
        <end position="87"/>
    </location>
</feature>
<dbReference type="Pfam" id="PF00005">
    <property type="entry name" value="ABC_tran"/>
    <property type="match status" value="2"/>
</dbReference>
<dbReference type="PANTHER" id="PTHR43297">
    <property type="entry name" value="OLIGOPEPTIDE TRANSPORT ATP-BINDING PROTEIN APPD"/>
    <property type="match status" value="1"/>
</dbReference>
<dbReference type="NCBIfam" id="NF008453">
    <property type="entry name" value="PRK11308.1"/>
    <property type="match status" value="3"/>
</dbReference>
<dbReference type="InterPro" id="IPR013563">
    <property type="entry name" value="Oligopep_ABC_C"/>
</dbReference>
<evidence type="ECO:0000256" key="1">
    <source>
        <dbReference type="ARBA" id="ARBA00004202"/>
    </source>
</evidence>
<dbReference type="InterPro" id="IPR050388">
    <property type="entry name" value="ABC_Ni/Peptide_Import"/>
</dbReference>
<accession>A0ABW6V5X6</accession>
<name>A0ABW6V5X6_MICFU</name>
<evidence type="ECO:0000256" key="2">
    <source>
        <dbReference type="ARBA" id="ARBA00005417"/>
    </source>
</evidence>
<comment type="similarity">
    <text evidence="2">Belongs to the ABC transporter superfamily.</text>
</comment>
<dbReference type="GO" id="GO:0005524">
    <property type="term" value="F:ATP binding"/>
    <property type="evidence" value="ECO:0007669"/>
    <property type="project" value="UniProtKB-KW"/>
</dbReference>
<feature type="region of interest" description="Disordered" evidence="8">
    <location>
        <begin position="355"/>
        <end position="385"/>
    </location>
</feature>
<keyword evidence="11" id="KW-1185">Reference proteome</keyword>
<dbReference type="PROSITE" id="PS00211">
    <property type="entry name" value="ABC_TRANSPORTER_1"/>
    <property type="match status" value="2"/>
</dbReference>